<evidence type="ECO:0000313" key="4">
    <source>
        <dbReference type="Proteomes" id="UP000199214"/>
    </source>
</evidence>
<evidence type="ECO:0000256" key="1">
    <source>
        <dbReference type="SAM" id="MobiDB-lite"/>
    </source>
</evidence>
<keyword evidence="2" id="KW-0732">Signal</keyword>
<organism evidence="3 4">
    <name type="scientific">Sphingomonas palmae</name>
    <dbReference type="NCBI Taxonomy" id="1855283"/>
    <lineage>
        <taxon>Bacteria</taxon>
        <taxon>Pseudomonadati</taxon>
        <taxon>Pseudomonadota</taxon>
        <taxon>Alphaproteobacteria</taxon>
        <taxon>Sphingomonadales</taxon>
        <taxon>Sphingomonadaceae</taxon>
        <taxon>Sphingomonas</taxon>
    </lineage>
</organism>
<evidence type="ECO:0000256" key="2">
    <source>
        <dbReference type="SAM" id="SignalP"/>
    </source>
</evidence>
<name>A0A1H7L3M2_9SPHN</name>
<dbReference type="RefSeq" id="WP_093004226.1">
    <property type="nucleotide sequence ID" value="NZ_FNZZ01000002.1"/>
</dbReference>
<dbReference type="STRING" id="1855283.SAMN05216382_1142"/>
<feature type="region of interest" description="Disordered" evidence="1">
    <location>
        <begin position="79"/>
        <end position="98"/>
    </location>
</feature>
<evidence type="ECO:0000313" key="3">
    <source>
        <dbReference type="EMBL" id="SEK93568.1"/>
    </source>
</evidence>
<proteinExistence type="predicted"/>
<evidence type="ECO:0008006" key="5">
    <source>
        <dbReference type="Google" id="ProtNLM"/>
    </source>
</evidence>
<dbReference type="Proteomes" id="UP000199214">
    <property type="component" value="Unassembled WGS sequence"/>
</dbReference>
<sequence>MKKFLMSTAAVAMTLSSVAATAQTHKSADEMTQFSAAAVPEISHIDRQYIIFPFVWKDVKVVDQAAQTSEQQFNKNIGSKYAQSGNAPDNTDSASSDASANKQTFTISGTVSKDCSFYGGGSSSHNMGLNTIGIRTNNDANVSQAFAQASDINASFRTETAGCNTRNTVSIKTAGALMNTTTTDYDSDEFTNSIPYTVDATWTGVTSGAKKGSKQEILTTAGVSKTYPLTGGAWRSAFDMQVNAPAQPKGLVSGTYSDTIEVTLAAA</sequence>
<dbReference type="AlphaFoldDB" id="A0A1H7L3M2"/>
<dbReference type="OrthoDB" id="7203080at2"/>
<keyword evidence="4" id="KW-1185">Reference proteome</keyword>
<protein>
    <recommendedName>
        <fullName evidence="5">WxL domain-containing protein</fullName>
    </recommendedName>
</protein>
<gene>
    <name evidence="3" type="ORF">SAMN05216382_1142</name>
</gene>
<feature type="chain" id="PRO_5011451466" description="WxL domain-containing protein" evidence="2">
    <location>
        <begin position="23"/>
        <end position="267"/>
    </location>
</feature>
<feature type="compositionally biased region" description="Low complexity" evidence="1">
    <location>
        <begin position="86"/>
        <end position="98"/>
    </location>
</feature>
<accession>A0A1H7L3M2</accession>
<reference evidence="4" key="1">
    <citation type="submission" date="2016-10" db="EMBL/GenBank/DDBJ databases">
        <authorList>
            <person name="Varghese N."/>
            <person name="Submissions S."/>
        </authorList>
    </citation>
    <scope>NUCLEOTIDE SEQUENCE [LARGE SCALE GENOMIC DNA]</scope>
    <source>
        <strain evidence="4">JS21-1</strain>
    </source>
</reference>
<feature type="signal peptide" evidence="2">
    <location>
        <begin position="1"/>
        <end position="22"/>
    </location>
</feature>
<dbReference type="EMBL" id="FNZZ01000002">
    <property type="protein sequence ID" value="SEK93568.1"/>
    <property type="molecule type" value="Genomic_DNA"/>
</dbReference>